<dbReference type="HOGENOM" id="CLU_149308_0_1_5"/>
<evidence type="ECO:0008006" key="3">
    <source>
        <dbReference type="Google" id="ProtNLM"/>
    </source>
</evidence>
<dbReference type="Proteomes" id="UP000025047">
    <property type="component" value="Unassembled WGS sequence"/>
</dbReference>
<dbReference type="eggNOG" id="COG1403">
    <property type="taxonomic scope" value="Bacteria"/>
</dbReference>
<organism evidence="1 2">
    <name type="scientific">Limimaricola hongkongensis DSM 17492</name>
    <dbReference type="NCBI Taxonomy" id="1122180"/>
    <lineage>
        <taxon>Bacteria</taxon>
        <taxon>Pseudomonadati</taxon>
        <taxon>Pseudomonadota</taxon>
        <taxon>Alphaproteobacteria</taxon>
        <taxon>Rhodobacterales</taxon>
        <taxon>Paracoccaceae</taxon>
        <taxon>Limimaricola</taxon>
    </lineage>
</organism>
<evidence type="ECO:0000313" key="1">
    <source>
        <dbReference type="EMBL" id="EYD73321.1"/>
    </source>
</evidence>
<dbReference type="Gene3D" id="1.10.30.50">
    <property type="match status" value="1"/>
</dbReference>
<keyword evidence="2" id="KW-1185">Reference proteome</keyword>
<evidence type="ECO:0000313" key="2">
    <source>
        <dbReference type="Proteomes" id="UP000025047"/>
    </source>
</evidence>
<dbReference type="PANTHER" id="PTHR37827:SF1">
    <property type="entry name" value="HNH DOMAIN-CONTAINING PROTEIN"/>
    <property type="match status" value="1"/>
</dbReference>
<comment type="caution">
    <text evidence="1">The sequence shown here is derived from an EMBL/GenBank/DDBJ whole genome shotgun (WGS) entry which is preliminary data.</text>
</comment>
<accession>A0A017HG31</accession>
<dbReference type="PANTHER" id="PTHR37827">
    <property type="entry name" value="TUDOR DOMAIN-CONTAINING PROTEIN"/>
    <property type="match status" value="1"/>
</dbReference>
<dbReference type="EMBL" id="APGJ01000003">
    <property type="protein sequence ID" value="EYD73321.1"/>
    <property type="molecule type" value="Genomic_DNA"/>
</dbReference>
<proteinExistence type="predicted"/>
<dbReference type="AlphaFoldDB" id="A0A017HG31"/>
<dbReference type="PATRIC" id="fig|1122180.6.peg.845"/>
<name>A0A017HG31_9RHOB</name>
<gene>
    <name evidence="1" type="ORF">Lokhon_00851</name>
</gene>
<reference evidence="1 2" key="1">
    <citation type="submission" date="2013-03" db="EMBL/GenBank/DDBJ databases">
        <authorList>
            <person name="Fiebig A."/>
            <person name="Goeker M."/>
            <person name="Klenk H.-P.P."/>
        </authorList>
    </citation>
    <scope>NUCLEOTIDE SEQUENCE [LARGE SCALE GENOMIC DNA]</scope>
    <source>
        <strain evidence="1 2">DSM 17492</strain>
    </source>
</reference>
<protein>
    <recommendedName>
        <fullName evidence="3">HNH endonuclease</fullName>
    </recommendedName>
</protein>
<sequence>MPSRREKRQTEAAAMATPRTDPVCALCRRPIPPGVPQSAHHLIPKLKGGTHGPQVLLHHICHREIHATLSEAELARAYHTPDALRAHPRLERFIAWVSKRPPGFASKVPGKRRGRG</sequence>
<dbReference type="RefSeq" id="WP_017927654.1">
    <property type="nucleotide sequence ID" value="NZ_KB822996.1"/>
</dbReference>
<dbReference type="STRING" id="1122180.Lokhon_00851"/>